<reference evidence="1 2" key="1">
    <citation type="submission" date="2019-03" db="EMBL/GenBank/DDBJ databases">
        <title>Genomic Encyclopedia of Type Strains, Phase IV (KMG-IV): sequencing the most valuable type-strain genomes for metagenomic binning, comparative biology and taxonomic classification.</title>
        <authorList>
            <person name="Goeker M."/>
        </authorList>
    </citation>
    <scope>NUCLEOTIDE SEQUENCE [LARGE SCALE GENOMIC DNA]</scope>
    <source>
        <strain evidence="1 2">DSM 11170</strain>
    </source>
</reference>
<proteinExistence type="predicted"/>
<name>A0A4R2RM61_9FIRM</name>
<organism evidence="1 2">
    <name type="scientific">Heliophilum fasciatum</name>
    <dbReference type="NCBI Taxonomy" id="35700"/>
    <lineage>
        <taxon>Bacteria</taxon>
        <taxon>Bacillati</taxon>
        <taxon>Bacillota</taxon>
        <taxon>Clostridia</taxon>
        <taxon>Eubacteriales</taxon>
        <taxon>Heliobacteriaceae</taxon>
        <taxon>Heliophilum</taxon>
    </lineage>
</organism>
<dbReference type="Proteomes" id="UP000294813">
    <property type="component" value="Unassembled WGS sequence"/>
</dbReference>
<dbReference type="EMBL" id="SLXT01000012">
    <property type="protein sequence ID" value="TCP64074.1"/>
    <property type="molecule type" value="Genomic_DNA"/>
</dbReference>
<evidence type="ECO:0000313" key="2">
    <source>
        <dbReference type="Proteomes" id="UP000294813"/>
    </source>
</evidence>
<comment type="caution">
    <text evidence="1">The sequence shown here is derived from an EMBL/GenBank/DDBJ whole genome shotgun (WGS) entry which is preliminary data.</text>
</comment>
<keyword evidence="2" id="KW-1185">Reference proteome</keyword>
<dbReference type="SUPFAM" id="SSF53706">
    <property type="entry name" value="Formate dehydrogenase/DMSO reductase, domains 1-3"/>
    <property type="match status" value="1"/>
</dbReference>
<sequence>MLCVASIIAITDKILSESINNILPESVKKMLLEVRRMTDIEKLLRGEGREVDRLEGFKESFKKGFIEGFKEGLREGKEMVAIAALKEGISPELVAEITGIPIDKIKKMASAHLPQ</sequence>
<accession>A0A4R2RM61</accession>
<evidence type="ECO:0000313" key="1">
    <source>
        <dbReference type="EMBL" id="TCP64074.1"/>
    </source>
</evidence>
<gene>
    <name evidence="1" type="ORF">EDD73_11235</name>
</gene>
<dbReference type="AlphaFoldDB" id="A0A4R2RM61"/>
<protein>
    <submittedName>
        <fullName evidence="1">Putative transposase/invertase (TIGR01784 family)</fullName>
    </submittedName>
</protein>